<dbReference type="Pfam" id="PF07501">
    <property type="entry name" value="G5"/>
    <property type="match status" value="1"/>
</dbReference>
<dbReference type="KEGG" id="piv:NCTC13079_00432"/>
<reference evidence="3 4" key="1">
    <citation type="submission" date="2018-12" db="EMBL/GenBank/DDBJ databases">
        <authorList>
            <consortium name="Pathogen Informatics"/>
        </authorList>
    </citation>
    <scope>NUCLEOTIDE SEQUENCE [LARGE SCALE GENOMIC DNA]</scope>
    <source>
        <strain evidence="3 4">NCTC13079</strain>
    </source>
</reference>
<proteinExistence type="predicted"/>
<feature type="domain" description="G5" evidence="2">
    <location>
        <begin position="372"/>
        <end position="450"/>
    </location>
</feature>
<name>A0A3S4Y6M2_9FIRM</name>
<accession>A0A3S4Y6M2</accession>
<evidence type="ECO:0000313" key="3">
    <source>
        <dbReference type="EMBL" id="VEJ34997.1"/>
    </source>
</evidence>
<dbReference type="EMBL" id="LR134523">
    <property type="protein sequence ID" value="VEJ34997.1"/>
    <property type="molecule type" value="Genomic_DNA"/>
</dbReference>
<dbReference type="Pfam" id="PF04294">
    <property type="entry name" value="VanW"/>
    <property type="match status" value="1"/>
</dbReference>
<organism evidence="3 4">
    <name type="scientific">Aedoeadaptatus ivorii</name>
    <dbReference type="NCBI Taxonomy" id="54006"/>
    <lineage>
        <taxon>Bacteria</taxon>
        <taxon>Bacillati</taxon>
        <taxon>Bacillota</taxon>
        <taxon>Tissierellia</taxon>
        <taxon>Tissierellales</taxon>
        <taxon>Peptoniphilaceae</taxon>
        <taxon>Aedoeadaptatus</taxon>
    </lineage>
</organism>
<keyword evidence="4" id="KW-1185">Reference proteome</keyword>
<protein>
    <submittedName>
        <fullName evidence="3">Uncharacterized vancomycin resistance protein</fullName>
    </submittedName>
</protein>
<evidence type="ECO:0000256" key="1">
    <source>
        <dbReference type="ARBA" id="ARBA00022729"/>
    </source>
</evidence>
<sequence>MNENYKNYRKNKRAALKRKKHIKHGVLLVTAVLLFVIAVISVPAFGRISPGLTYKGVSLGTKSESGAKTALKNAAATFDEREITLRAGSRAVRTDAHALGLSYDPGAVAAAAMKLSRDMRPWERIGACFAKREVAMPLAVNEKKLARTLFSFDGTLYDLPLPARPVADNGDAVRIEKGEAGEVPDVKAAKDALALYDGAPVKIETTAQEPALSAEALSGIDGVLAMVRSDYTDSDRDRKANVENGASYFRRIVLSPEEKISFLQEIGGITEAHGFRKGEIVENGRMASGIGGGVCQVSTALYNAAEEAGLTVLTKFNHSRPVPYAEEGLDCAVVDGYKDLIFKNSYKTPVYIEMRADGKELVCKIYGPKAEKPDAIELATERVATIPAGEQRELSSQLKAGEERVEVPAVDGSVYKTYRIFKEGGREVRRELAFTSRYVPSAGKILVGEN</sequence>
<dbReference type="PANTHER" id="PTHR35788:SF1">
    <property type="entry name" value="EXPORTED PROTEIN"/>
    <property type="match status" value="1"/>
</dbReference>
<dbReference type="Gene3D" id="2.20.230.10">
    <property type="entry name" value="Resuscitation-promoting factor rpfb"/>
    <property type="match status" value="1"/>
</dbReference>
<dbReference type="PROSITE" id="PS51109">
    <property type="entry name" value="G5"/>
    <property type="match status" value="1"/>
</dbReference>
<evidence type="ECO:0000313" key="4">
    <source>
        <dbReference type="Proteomes" id="UP000269544"/>
    </source>
</evidence>
<dbReference type="RefSeq" id="WP_126464881.1">
    <property type="nucleotide sequence ID" value="NZ_LR134523.1"/>
</dbReference>
<keyword evidence="1" id="KW-0732">Signal</keyword>
<dbReference type="InterPro" id="IPR011098">
    <property type="entry name" value="G5_dom"/>
</dbReference>
<dbReference type="OrthoDB" id="9797191at2"/>
<gene>
    <name evidence="3" type="ORF">NCTC13079_00432</name>
</gene>
<dbReference type="InterPro" id="IPR007391">
    <property type="entry name" value="Vancomycin_resist_VanW"/>
</dbReference>
<dbReference type="SMART" id="SM01208">
    <property type="entry name" value="G5"/>
    <property type="match status" value="1"/>
</dbReference>
<dbReference type="PANTHER" id="PTHR35788">
    <property type="entry name" value="EXPORTED PROTEIN-RELATED"/>
    <property type="match status" value="1"/>
</dbReference>
<dbReference type="Proteomes" id="UP000269544">
    <property type="component" value="Chromosome"/>
</dbReference>
<dbReference type="InterPro" id="IPR052913">
    <property type="entry name" value="Glycopeptide_resist_protein"/>
</dbReference>
<dbReference type="AlphaFoldDB" id="A0A3S4Y6M2"/>
<evidence type="ECO:0000259" key="2">
    <source>
        <dbReference type="PROSITE" id="PS51109"/>
    </source>
</evidence>